<accession>K1UHF1</accession>
<organism evidence="1">
    <name type="scientific">human gut metagenome</name>
    <dbReference type="NCBI Taxonomy" id="408170"/>
    <lineage>
        <taxon>unclassified sequences</taxon>
        <taxon>metagenomes</taxon>
        <taxon>organismal metagenomes</taxon>
    </lineage>
</organism>
<sequence length="34" mass="3551">MTLSQPQKKAGSARAVNVVLMGVLSKVLPGIELD</sequence>
<dbReference type="EMBL" id="AJWY01000156">
    <property type="protein sequence ID" value="EKC81558.1"/>
    <property type="molecule type" value="Genomic_DNA"/>
</dbReference>
<proteinExistence type="predicted"/>
<feature type="non-terminal residue" evidence="1">
    <location>
        <position position="34"/>
    </location>
</feature>
<gene>
    <name evidence="1" type="ORF">LEA_00223</name>
</gene>
<protein>
    <submittedName>
        <fullName evidence="1">Uncharacterized protein</fullName>
    </submittedName>
</protein>
<evidence type="ECO:0000313" key="1">
    <source>
        <dbReference type="EMBL" id="EKC81558.1"/>
    </source>
</evidence>
<comment type="caution">
    <text evidence="1">The sequence shown here is derived from an EMBL/GenBank/DDBJ whole genome shotgun (WGS) entry which is preliminary data.</text>
</comment>
<name>K1UHF1_9ZZZZ</name>
<reference evidence="1" key="1">
    <citation type="journal article" date="2013" name="Environ. Microbiol.">
        <title>Microbiota from the distal guts of lean and obese adolescents exhibit partial functional redundancy besides clear differences in community structure.</title>
        <authorList>
            <person name="Ferrer M."/>
            <person name="Ruiz A."/>
            <person name="Lanza F."/>
            <person name="Haange S.B."/>
            <person name="Oberbach A."/>
            <person name="Till H."/>
            <person name="Bargiela R."/>
            <person name="Campoy C."/>
            <person name="Segura M.T."/>
            <person name="Richter M."/>
            <person name="von Bergen M."/>
            <person name="Seifert J."/>
            <person name="Suarez A."/>
        </authorList>
    </citation>
    <scope>NUCLEOTIDE SEQUENCE</scope>
</reference>
<dbReference type="AlphaFoldDB" id="K1UHF1"/>